<protein>
    <submittedName>
        <fullName evidence="1">Uncharacterized protein</fullName>
    </submittedName>
</protein>
<dbReference type="EMBL" id="GBXM01039819">
    <property type="protein sequence ID" value="JAH68758.1"/>
    <property type="molecule type" value="Transcribed_RNA"/>
</dbReference>
<proteinExistence type="predicted"/>
<name>A0A0E9UV01_ANGAN</name>
<dbReference type="AlphaFoldDB" id="A0A0E9UV01"/>
<organism evidence="1">
    <name type="scientific">Anguilla anguilla</name>
    <name type="common">European freshwater eel</name>
    <name type="synonym">Muraena anguilla</name>
    <dbReference type="NCBI Taxonomy" id="7936"/>
    <lineage>
        <taxon>Eukaryota</taxon>
        <taxon>Metazoa</taxon>
        <taxon>Chordata</taxon>
        <taxon>Craniata</taxon>
        <taxon>Vertebrata</taxon>
        <taxon>Euteleostomi</taxon>
        <taxon>Actinopterygii</taxon>
        <taxon>Neopterygii</taxon>
        <taxon>Teleostei</taxon>
        <taxon>Anguilliformes</taxon>
        <taxon>Anguillidae</taxon>
        <taxon>Anguilla</taxon>
    </lineage>
</organism>
<reference evidence="1" key="1">
    <citation type="submission" date="2014-11" db="EMBL/GenBank/DDBJ databases">
        <authorList>
            <person name="Amaro Gonzalez C."/>
        </authorList>
    </citation>
    <scope>NUCLEOTIDE SEQUENCE</scope>
</reference>
<sequence>MTYQLLCCTMQSPPAAFYYTTQLFSVLFKLPINACVPINSLSPQKYVYFCIVLCVS</sequence>
<accession>A0A0E9UV01</accession>
<evidence type="ECO:0000313" key="1">
    <source>
        <dbReference type="EMBL" id="JAH68758.1"/>
    </source>
</evidence>
<reference evidence="1" key="2">
    <citation type="journal article" date="2015" name="Fish Shellfish Immunol.">
        <title>Early steps in the European eel (Anguilla anguilla)-Vibrio vulnificus interaction in the gills: Role of the RtxA13 toxin.</title>
        <authorList>
            <person name="Callol A."/>
            <person name="Pajuelo D."/>
            <person name="Ebbesson L."/>
            <person name="Teles M."/>
            <person name="MacKenzie S."/>
            <person name="Amaro C."/>
        </authorList>
    </citation>
    <scope>NUCLEOTIDE SEQUENCE</scope>
</reference>